<dbReference type="InterPro" id="IPR032836">
    <property type="entry name" value="DsrE2-like"/>
</dbReference>
<accession>A0A6V7R4Y2</accession>
<dbReference type="Proteomes" id="UP000588186">
    <property type="component" value="Unassembled WGS sequence"/>
</dbReference>
<proteinExistence type="predicted"/>
<dbReference type="AlphaFoldDB" id="A0A6V7R4Y2"/>
<keyword evidence="2" id="KW-0808">Transferase</keyword>
<protein>
    <submittedName>
        <fullName evidence="2">Thiosulfate sulfurtransferase GlpE</fullName>
    </submittedName>
</protein>
<organism evidence="2 3">
    <name type="scientific">Phocicoccus pinnipedialis</name>
    <dbReference type="NCBI Taxonomy" id="110845"/>
    <lineage>
        <taxon>Bacteria</taxon>
        <taxon>Bacillati</taxon>
        <taxon>Bacillota</taxon>
        <taxon>Bacilli</taxon>
        <taxon>Bacillales</taxon>
        <taxon>Salinicoccaceae</taxon>
        <taxon>Phocicoccus</taxon>
    </lineage>
</organism>
<sequence>MESITKTYHINDVDLLKESGQFILDVREPSEFDSGHIEGAINIPLGEIDTRLKELPKDQDIFVYCQRGRRSEMAVGQLVQHGYNAINVEGGYSEYIGKYNVVSHSSNNTERKILQLGSLQCPGPLITVNNEMSKLGSGEQLEVHVDDVGFCNDVEAWAKKTGNKIIKNEVINNSVEIILEKNGNKIMDSTMLSETNDGTTMVVFSGDLDKALASFIIATGAKSMGKEVTMFFTFWGLNIIKDPNAPKVRKKGMDKLFSAMMPKSASKLPISKMNMFGLGSKMIQSVMKNKKVDALSEMIEKADKLGVKMIACTMSMDVMSIEKSELLPFVEYGGVGTYLGDTENSNLNLFI</sequence>
<dbReference type="SUPFAM" id="SSF52821">
    <property type="entry name" value="Rhodanese/Cell cycle control phosphatase"/>
    <property type="match status" value="1"/>
</dbReference>
<feature type="domain" description="Rhodanese" evidence="1">
    <location>
        <begin position="17"/>
        <end position="104"/>
    </location>
</feature>
<evidence type="ECO:0000259" key="1">
    <source>
        <dbReference type="PROSITE" id="PS50206"/>
    </source>
</evidence>
<dbReference type="InterPro" id="IPR036868">
    <property type="entry name" value="TusA-like_sf"/>
</dbReference>
<reference evidence="2 3" key="1">
    <citation type="submission" date="2020-07" db="EMBL/GenBank/DDBJ databases">
        <authorList>
            <person name="Criscuolo A."/>
        </authorList>
    </citation>
    <scope>NUCLEOTIDE SEQUENCE [LARGE SCALE GENOMIC DNA]</scope>
    <source>
        <strain evidence="2">CIP107946</strain>
    </source>
</reference>
<keyword evidence="3" id="KW-1185">Reference proteome</keyword>
<comment type="caution">
    <text evidence="2">The sequence shown here is derived from an EMBL/GenBank/DDBJ whole genome shotgun (WGS) entry which is preliminary data.</text>
</comment>
<dbReference type="Gene3D" id="3.40.250.10">
    <property type="entry name" value="Rhodanese-like domain"/>
    <property type="match status" value="1"/>
</dbReference>
<dbReference type="Pfam" id="PF13686">
    <property type="entry name" value="DrsE_2"/>
    <property type="match status" value="1"/>
</dbReference>
<dbReference type="SUPFAM" id="SSF64307">
    <property type="entry name" value="SirA-like"/>
    <property type="match status" value="1"/>
</dbReference>
<dbReference type="InterPro" id="IPR001763">
    <property type="entry name" value="Rhodanese-like_dom"/>
</dbReference>
<dbReference type="InterPro" id="IPR001455">
    <property type="entry name" value="TusA-like"/>
</dbReference>
<dbReference type="GO" id="GO:0016740">
    <property type="term" value="F:transferase activity"/>
    <property type="evidence" value="ECO:0007669"/>
    <property type="project" value="UniProtKB-KW"/>
</dbReference>
<dbReference type="Gene3D" id="3.40.1260.10">
    <property type="entry name" value="DsrEFH-like"/>
    <property type="match status" value="1"/>
</dbReference>
<dbReference type="Gene3D" id="3.30.110.40">
    <property type="entry name" value="TusA-like domain"/>
    <property type="match status" value="1"/>
</dbReference>
<dbReference type="RefSeq" id="WP_186076525.1">
    <property type="nucleotide sequence ID" value="NZ_CAJEWB010000005.1"/>
</dbReference>
<evidence type="ECO:0000313" key="3">
    <source>
        <dbReference type="Proteomes" id="UP000588186"/>
    </source>
</evidence>
<dbReference type="SUPFAM" id="SSF75169">
    <property type="entry name" value="DsrEFH-like"/>
    <property type="match status" value="1"/>
</dbReference>
<dbReference type="InterPro" id="IPR036873">
    <property type="entry name" value="Rhodanese-like_dom_sf"/>
</dbReference>
<name>A0A6V7R4Y2_9BACL</name>
<gene>
    <name evidence="2" type="primary">glpE_2</name>
    <name evidence="2" type="ORF">JEOPIN946_00486</name>
</gene>
<dbReference type="SMART" id="SM00450">
    <property type="entry name" value="RHOD"/>
    <property type="match status" value="1"/>
</dbReference>
<dbReference type="PANTHER" id="PTHR34655:SF2">
    <property type="entry name" value="PEROXIREDOXIN FAMILY PROTEIN"/>
    <property type="match status" value="1"/>
</dbReference>
<dbReference type="CDD" id="cd00158">
    <property type="entry name" value="RHOD"/>
    <property type="match status" value="1"/>
</dbReference>
<dbReference type="Pfam" id="PF00581">
    <property type="entry name" value="Rhodanese"/>
    <property type="match status" value="1"/>
</dbReference>
<dbReference type="PANTHER" id="PTHR34655">
    <property type="entry name" value="CONSERVED WITHIN P. AEROPHILUM"/>
    <property type="match status" value="1"/>
</dbReference>
<dbReference type="Pfam" id="PF01206">
    <property type="entry name" value="TusA"/>
    <property type="match status" value="1"/>
</dbReference>
<dbReference type="PROSITE" id="PS50206">
    <property type="entry name" value="RHODANESE_3"/>
    <property type="match status" value="1"/>
</dbReference>
<evidence type="ECO:0000313" key="2">
    <source>
        <dbReference type="EMBL" id="CAD2072386.1"/>
    </source>
</evidence>
<dbReference type="EMBL" id="CAJEWB010000005">
    <property type="protein sequence ID" value="CAD2072386.1"/>
    <property type="molecule type" value="Genomic_DNA"/>
</dbReference>
<dbReference type="InterPro" id="IPR027396">
    <property type="entry name" value="DsrEFH-like"/>
</dbReference>